<dbReference type="AlphaFoldDB" id="C0HGR9"/>
<accession>C0HGR9</accession>
<reference evidence="1" key="1">
    <citation type="journal article" date="2009" name="PLoS Genet.">
        <title>Sequencing, mapping, and analysis of 27,455 maize full-length cDNAs.</title>
        <authorList>
            <person name="Soderlund C."/>
            <person name="Descour A."/>
            <person name="Kudrna D."/>
            <person name="Bomhoff M."/>
            <person name="Boyd L."/>
            <person name="Currie J."/>
            <person name="Angelova A."/>
            <person name="Collura K."/>
            <person name="Wissotski M."/>
            <person name="Ashley E."/>
            <person name="Morrow D."/>
            <person name="Fernandes J."/>
            <person name="Walbot V."/>
            <person name="Yu Y."/>
        </authorList>
    </citation>
    <scope>NUCLEOTIDE SEQUENCE</scope>
    <source>
        <strain evidence="1">B73</strain>
    </source>
</reference>
<evidence type="ECO:0000313" key="1">
    <source>
        <dbReference type="EMBL" id="ACN26222.1"/>
    </source>
</evidence>
<sequence length="88" mass="9818">MSSLIGVFSFLEMTHGFLTIPSTWGFQSNGEMELPINHWLNQLPACPGLSPPVQASDHRRWEHIARNVRTSLQCIVQPAMNFLVSLAG</sequence>
<proteinExistence type="evidence at transcript level"/>
<protein>
    <submittedName>
        <fullName evidence="1">Uncharacterized protein</fullName>
    </submittedName>
</protein>
<name>C0HGR9_MAIZE</name>
<organism evidence="1">
    <name type="scientific">Zea mays</name>
    <name type="common">Maize</name>
    <dbReference type="NCBI Taxonomy" id="4577"/>
    <lineage>
        <taxon>Eukaryota</taxon>
        <taxon>Viridiplantae</taxon>
        <taxon>Streptophyta</taxon>
        <taxon>Embryophyta</taxon>
        <taxon>Tracheophyta</taxon>
        <taxon>Spermatophyta</taxon>
        <taxon>Magnoliopsida</taxon>
        <taxon>Liliopsida</taxon>
        <taxon>Poales</taxon>
        <taxon>Poaceae</taxon>
        <taxon>PACMAD clade</taxon>
        <taxon>Panicoideae</taxon>
        <taxon>Andropogonodae</taxon>
        <taxon>Andropogoneae</taxon>
        <taxon>Tripsacinae</taxon>
        <taxon>Zea</taxon>
    </lineage>
</organism>
<dbReference type="EMBL" id="BT061525">
    <property type="protein sequence ID" value="ACN26222.1"/>
    <property type="molecule type" value="mRNA"/>
</dbReference>